<gene>
    <name evidence="3" type="primary">grpE</name>
    <name evidence="7" type="ORF">SAMN05421819_1837</name>
</gene>
<keyword evidence="2 3" id="KW-0143">Chaperone</keyword>
<name>A0A1H5X304_9BACT</name>
<sequence length="214" mass="24130">MPPLNSEGLKDRFARWSRGQDGKEQNMSENTTLTPEQEAAHEAAQAEAGNTNESHAELEQLRGERDQLASQLLQSQDRLARLQAEFDNARKREAKERQDARDYTVQQTVEPFLGVMDNFALALNSKGDAAQLRTGVELILKQMEDALRNLNVQPVATVGEEFDPRVHEALGSIETLEHPDHSVLEEIRRGYKLRDKLLRPALVRIAINPAQKSE</sequence>
<evidence type="ECO:0000313" key="8">
    <source>
        <dbReference type="Proteomes" id="UP000236728"/>
    </source>
</evidence>
<dbReference type="PRINTS" id="PR00773">
    <property type="entry name" value="GRPEPROTEIN"/>
</dbReference>
<evidence type="ECO:0000256" key="6">
    <source>
        <dbReference type="SAM" id="MobiDB-lite"/>
    </source>
</evidence>
<evidence type="ECO:0000313" key="7">
    <source>
        <dbReference type="EMBL" id="SEG05626.1"/>
    </source>
</evidence>
<dbReference type="Pfam" id="PF01025">
    <property type="entry name" value="GrpE"/>
    <property type="match status" value="1"/>
</dbReference>
<comment type="similarity">
    <text evidence="1 3 5">Belongs to the GrpE family.</text>
</comment>
<accession>A0A1H5X304</accession>
<dbReference type="CDD" id="cd00446">
    <property type="entry name" value="GrpE"/>
    <property type="match status" value="1"/>
</dbReference>
<dbReference type="GO" id="GO:0006457">
    <property type="term" value="P:protein folding"/>
    <property type="evidence" value="ECO:0007669"/>
    <property type="project" value="InterPro"/>
</dbReference>
<dbReference type="InterPro" id="IPR009012">
    <property type="entry name" value="GrpE_head"/>
</dbReference>
<dbReference type="PANTHER" id="PTHR21237:SF23">
    <property type="entry name" value="GRPE PROTEIN HOMOLOG, MITOCHONDRIAL"/>
    <property type="match status" value="1"/>
</dbReference>
<dbReference type="AlphaFoldDB" id="A0A1H5X304"/>
<dbReference type="Proteomes" id="UP000236728">
    <property type="component" value="Unassembled WGS sequence"/>
</dbReference>
<evidence type="ECO:0000256" key="3">
    <source>
        <dbReference type="HAMAP-Rule" id="MF_01151"/>
    </source>
</evidence>
<dbReference type="GO" id="GO:0005737">
    <property type="term" value="C:cytoplasm"/>
    <property type="evidence" value="ECO:0007669"/>
    <property type="project" value="UniProtKB-SubCell"/>
</dbReference>
<evidence type="ECO:0000256" key="2">
    <source>
        <dbReference type="ARBA" id="ARBA00023186"/>
    </source>
</evidence>
<dbReference type="HAMAP" id="MF_01151">
    <property type="entry name" value="GrpE"/>
    <property type="match status" value="1"/>
</dbReference>
<dbReference type="InterPro" id="IPR000740">
    <property type="entry name" value="GrpE"/>
</dbReference>
<dbReference type="SUPFAM" id="SSF51064">
    <property type="entry name" value="Head domain of nucleotide exchange factor GrpE"/>
    <property type="match status" value="1"/>
</dbReference>
<dbReference type="InterPro" id="IPR013805">
    <property type="entry name" value="GrpE_CC"/>
</dbReference>
<feature type="compositionally biased region" description="Basic and acidic residues" evidence="6">
    <location>
        <begin position="54"/>
        <end position="64"/>
    </location>
</feature>
<dbReference type="EMBL" id="FNVA01000002">
    <property type="protein sequence ID" value="SEG05626.1"/>
    <property type="molecule type" value="Genomic_DNA"/>
</dbReference>
<reference evidence="7 8" key="1">
    <citation type="submission" date="2016-10" db="EMBL/GenBank/DDBJ databases">
        <authorList>
            <person name="de Groot N.N."/>
        </authorList>
    </citation>
    <scope>NUCLEOTIDE SEQUENCE [LARGE SCALE GENOMIC DNA]</scope>
    <source>
        <strain evidence="7 8">DSM 22489</strain>
    </source>
</reference>
<dbReference type="PROSITE" id="PS01071">
    <property type="entry name" value="GRPE"/>
    <property type="match status" value="1"/>
</dbReference>
<dbReference type="GO" id="GO:0042803">
    <property type="term" value="F:protein homodimerization activity"/>
    <property type="evidence" value="ECO:0007669"/>
    <property type="project" value="InterPro"/>
</dbReference>
<feature type="compositionally biased region" description="Basic and acidic residues" evidence="6">
    <location>
        <begin position="8"/>
        <end position="26"/>
    </location>
</feature>
<comment type="subcellular location">
    <subcellularLocation>
        <location evidence="3">Cytoplasm</location>
    </subcellularLocation>
</comment>
<evidence type="ECO:0000256" key="5">
    <source>
        <dbReference type="RuleBase" id="RU004478"/>
    </source>
</evidence>
<protein>
    <recommendedName>
        <fullName evidence="3 4">Protein GrpE</fullName>
    </recommendedName>
    <alternativeName>
        <fullName evidence="3">HSP-70 cofactor</fullName>
    </alternativeName>
</protein>
<dbReference type="PANTHER" id="PTHR21237">
    <property type="entry name" value="GRPE PROTEIN"/>
    <property type="match status" value="1"/>
</dbReference>
<evidence type="ECO:0000256" key="4">
    <source>
        <dbReference type="RuleBase" id="RU000639"/>
    </source>
</evidence>
<dbReference type="Gene3D" id="3.90.20.20">
    <property type="match status" value="1"/>
</dbReference>
<proteinExistence type="inferred from homology"/>
<dbReference type="GO" id="GO:0051082">
    <property type="term" value="F:unfolded protein binding"/>
    <property type="evidence" value="ECO:0007669"/>
    <property type="project" value="TreeGrafter"/>
</dbReference>
<keyword evidence="3" id="KW-0963">Cytoplasm</keyword>
<dbReference type="SUPFAM" id="SSF58014">
    <property type="entry name" value="Coiled-coil domain of nucleotide exchange factor GrpE"/>
    <property type="match status" value="1"/>
</dbReference>
<evidence type="ECO:0000256" key="1">
    <source>
        <dbReference type="ARBA" id="ARBA00009054"/>
    </source>
</evidence>
<dbReference type="GO" id="GO:0051087">
    <property type="term" value="F:protein-folding chaperone binding"/>
    <property type="evidence" value="ECO:0007669"/>
    <property type="project" value="InterPro"/>
</dbReference>
<organism evidence="7 8">
    <name type="scientific">Bryocella elongata</name>
    <dbReference type="NCBI Taxonomy" id="863522"/>
    <lineage>
        <taxon>Bacteria</taxon>
        <taxon>Pseudomonadati</taxon>
        <taxon>Acidobacteriota</taxon>
        <taxon>Terriglobia</taxon>
        <taxon>Terriglobales</taxon>
        <taxon>Acidobacteriaceae</taxon>
        <taxon>Bryocella</taxon>
    </lineage>
</organism>
<feature type="region of interest" description="Disordered" evidence="6">
    <location>
        <begin position="1"/>
        <end position="64"/>
    </location>
</feature>
<dbReference type="Gene3D" id="2.30.22.10">
    <property type="entry name" value="Head domain of nucleotide exchange factor GrpE"/>
    <property type="match status" value="1"/>
</dbReference>
<keyword evidence="3 4" id="KW-0346">Stress response</keyword>
<keyword evidence="8" id="KW-1185">Reference proteome</keyword>
<comment type="subunit">
    <text evidence="3">Homodimer.</text>
</comment>
<dbReference type="GO" id="GO:0000774">
    <property type="term" value="F:adenyl-nucleotide exchange factor activity"/>
    <property type="evidence" value="ECO:0007669"/>
    <property type="project" value="InterPro"/>
</dbReference>
<comment type="function">
    <text evidence="3 4">Participates actively in the response to hyperosmotic and heat shock by preventing the aggregation of stress-denatured proteins, in association with DnaK and GrpE. It is the nucleotide exchange factor for DnaK and may function as a thermosensor. Unfolded proteins bind initially to DnaJ; upon interaction with the DnaJ-bound protein, DnaK hydrolyzes its bound ATP, resulting in the formation of a stable complex. GrpE releases ADP from DnaK; ATP binding to DnaK triggers the release of the substrate protein, thus completing the reaction cycle. Several rounds of ATP-dependent interactions between DnaJ, DnaK and GrpE are required for fully efficient folding.</text>
</comment>